<dbReference type="PIRSF" id="PIRSF000401">
    <property type="entry name" value="RPL11_MTase"/>
    <property type="match status" value="1"/>
</dbReference>
<gene>
    <name evidence="6" type="primary">prmA</name>
    <name evidence="7" type="ORF">ADH67_04585</name>
</gene>
<evidence type="ECO:0000313" key="8">
    <source>
        <dbReference type="Proteomes" id="UP000214610"/>
    </source>
</evidence>
<dbReference type="HAMAP" id="MF_00735">
    <property type="entry name" value="Methyltr_PrmA"/>
    <property type="match status" value="1"/>
</dbReference>
<dbReference type="InterPro" id="IPR050078">
    <property type="entry name" value="Ribosomal_L11_MeTrfase_PrmA"/>
</dbReference>
<evidence type="ECO:0000256" key="5">
    <source>
        <dbReference type="ARBA" id="ARBA00022691"/>
    </source>
</evidence>
<feature type="binding site" evidence="6">
    <location>
        <position position="233"/>
    </location>
    <ligand>
        <name>S-adenosyl-L-methionine</name>
        <dbReference type="ChEBI" id="CHEBI:59789"/>
    </ligand>
</feature>
<dbReference type="RefSeq" id="WP_066593797.1">
    <property type="nucleotide sequence ID" value="NZ_CAJTBZ010000005.1"/>
</dbReference>
<dbReference type="Gene3D" id="3.40.50.150">
    <property type="entry name" value="Vaccinia Virus protein VP39"/>
    <property type="match status" value="1"/>
</dbReference>
<sequence length="299" mass="32838">MLKEFSILVEKDEAEELSDFLMDEGVYSVSIEDADADSEDEAPLYGEPGLEPERLAWNRSRLKILVPADFPIAKVLNKCCDELHFKVPEIEAETVVPDNDWVRITQAQFSPTQISEKLWIVPSWHEPPNPNAINIRLDPGVAFGTGTHPTTHLCLEWLSSHALCGRSVLDYGCGSGILAVAAKKLGADIVMGTDIDPQSIEAAKYNAEQNGVEAGFYLPSKLPDEKFNVVVANILSNPLRILAPALISRVKEGGSLVLSGILERQAEELIELYNGLCATLDLKIWKTSEGWVCLAGQKK</sequence>
<evidence type="ECO:0000256" key="1">
    <source>
        <dbReference type="ARBA" id="ARBA00009741"/>
    </source>
</evidence>
<feature type="binding site" evidence="6">
    <location>
        <position position="194"/>
    </location>
    <ligand>
        <name>S-adenosyl-L-methionine</name>
        <dbReference type="ChEBI" id="CHEBI:59789"/>
    </ligand>
</feature>
<dbReference type="AlphaFoldDB" id="A0A227KPT7"/>
<evidence type="ECO:0000256" key="2">
    <source>
        <dbReference type="ARBA" id="ARBA00022490"/>
    </source>
</evidence>
<dbReference type="InterPro" id="IPR004498">
    <property type="entry name" value="Ribosomal_PrmA_MeTrfase"/>
</dbReference>
<organism evidence="7 8">
    <name type="scientific">Turicimonas muris</name>
    <dbReference type="NCBI Taxonomy" id="1796652"/>
    <lineage>
        <taxon>Bacteria</taxon>
        <taxon>Pseudomonadati</taxon>
        <taxon>Pseudomonadota</taxon>
        <taxon>Betaproteobacteria</taxon>
        <taxon>Burkholderiales</taxon>
        <taxon>Sutterellaceae</taxon>
        <taxon>Turicimonas</taxon>
    </lineage>
</organism>
<dbReference type="GO" id="GO:0032259">
    <property type="term" value="P:methylation"/>
    <property type="evidence" value="ECO:0007669"/>
    <property type="project" value="UniProtKB-KW"/>
</dbReference>
<feature type="binding site" evidence="6">
    <location>
        <position position="151"/>
    </location>
    <ligand>
        <name>S-adenosyl-L-methionine</name>
        <dbReference type="ChEBI" id="CHEBI:59789"/>
    </ligand>
</feature>
<keyword evidence="7" id="KW-0689">Ribosomal protein</keyword>
<dbReference type="GO" id="GO:0005829">
    <property type="term" value="C:cytosol"/>
    <property type="evidence" value="ECO:0007669"/>
    <property type="project" value="TreeGrafter"/>
</dbReference>
<dbReference type="Proteomes" id="UP000214610">
    <property type="component" value="Unassembled WGS sequence"/>
</dbReference>
<dbReference type="PANTHER" id="PTHR43648:SF1">
    <property type="entry name" value="ELECTRON TRANSFER FLAVOPROTEIN BETA SUBUNIT LYSINE METHYLTRANSFERASE"/>
    <property type="match status" value="1"/>
</dbReference>
<comment type="catalytic activity">
    <reaction evidence="6">
        <text>L-lysyl-[protein] + 3 S-adenosyl-L-methionine = N(6),N(6),N(6)-trimethyl-L-lysyl-[protein] + 3 S-adenosyl-L-homocysteine + 3 H(+)</text>
        <dbReference type="Rhea" id="RHEA:54192"/>
        <dbReference type="Rhea" id="RHEA-COMP:9752"/>
        <dbReference type="Rhea" id="RHEA-COMP:13826"/>
        <dbReference type="ChEBI" id="CHEBI:15378"/>
        <dbReference type="ChEBI" id="CHEBI:29969"/>
        <dbReference type="ChEBI" id="CHEBI:57856"/>
        <dbReference type="ChEBI" id="CHEBI:59789"/>
        <dbReference type="ChEBI" id="CHEBI:61961"/>
    </reaction>
</comment>
<evidence type="ECO:0000313" key="7">
    <source>
        <dbReference type="EMBL" id="OXE50272.1"/>
    </source>
</evidence>
<accession>A0A227KPT7</accession>
<keyword evidence="5 6" id="KW-0949">S-adenosyl-L-methionine</keyword>
<dbReference type="SUPFAM" id="SSF53335">
    <property type="entry name" value="S-adenosyl-L-methionine-dependent methyltransferases"/>
    <property type="match status" value="1"/>
</dbReference>
<dbReference type="EC" id="2.1.1.-" evidence="6"/>
<dbReference type="EMBL" id="NHMP01000002">
    <property type="protein sequence ID" value="OXE50272.1"/>
    <property type="molecule type" value="Genomic_DNA"/>
</dbReference>
<keyword evidence="2 6" id="KW-0963">Cytoplasm</keyword>
<dbReference type="CDD" id="cd02440">
    <property type="entry name" value="AdoMet_MTases"/>
    <property type="match status" value="1"/>
</dbReference>
<dbReference type="InterPro" id="IPR029063">
    <property type="entry name" value="SAM-dependent_MTases_sf"/>
</dbReference>
<keyword evidence="8" id="KW-1185">Reference proteome</keyword>
<dbReference type="Pfam" id="PF06325">
    <property type="entry name" value="PrmA"/>
    <property type="match status" value="1"/>
</dbReference>
<keyword evidence="3 6" id="KW-0489">Methyltransferase</keyword>
<protein>
    <recommendedName>
        <fullName evidence="6">Ribosomal protein L11 methyltransferase</fullName>
        <shortName evidence="6">L11 Mtase</shortName>
        <ecNumber evidence="6">2.1.1.-</ecNumber>
    </recommendedName>
</protein>
<keyword evidence="4 6" id="KW-0808">Transferase</keyword>
<reference evidence="8" key="1">
    <citation type="submission" date="2017-05" db="EMBL/GenBank/DDBJ databases">
        <title>Improved OligoMM genomes.</title>
        <authorList>
            <person name="Garzetti D."/>
        </authorList>
    </citation>
    <scope>NUCLEOTIDE SEQUENCE [LARGE SCALE GENOMIC DNA]</scope>
    <source>
        <strain evidence="8">YL45</strain>
    </source>
</reference>
<dbReference type="GO" id="GO:0005840">
    <property type="term" value="C:ribosome"/>
    <property type="evidence" value="ECO:0007669"/>
    <property type="project" value="UniProtKB-KW"/>
</dbReference>
<comment type="subcellular location">
    <subcellularLocation>
        <location evidence="6">Cytoplasm</location>
    </subcellularLocation>
</comment>
<evidence type="ECO:0000256" key="3">
    <source>
        <dbReference type="ARBA" id="ARBA00022603"/>
    </source>
</evidence>
<evidence type="ECO:0000256" key="6">
    <source>
        <dbReference type="HAMAP-Rule" id="MF_00735"/>
    </source>
</evidence>
<name>A0A227KPT7_9BURK</name>
<feature type="binding site" evidence="6">
    <location>
        <position position="172"/>
    </location>
    <ligand>
        <name>S-adenosyl-L-methionine</name>
        <dbReference type="ChEBI" id="CHEBI:59789"/>
    </ligand>
</feature>
<dbReference type="GeneID" id="78361884"/>
<keyword evidence="7" id="KW-0687">Ribonucleoprotein</keyword>
<dbReference type="PANTHER" id="PTHR43648">
    <property type="entry name" value="ELECTRON TRANSFER FLAVOPROTEIN BETA SUBUNIT LYSINE METHYLTRANSFERASE"/>
    <property type="match status" value="1"/>
</dbReference>
<dbReference type="GO" id="GO:0016279">
    <property type="term" value="F:protein-lysine N-methyltransferase activity"/>
    <property type="evidence" value="ECO:0007669"/>
    <property type="project" value="TreeGrafter"/>
</dbReference>
<evidence type="ECO:0000256" key="4">
    <source>
        <dbReference type="ARBA" id="ARBA00022679"/>
    </source>
</evidence>
<proteinExistence type="inferred from homology"/>
<comment type="caution">
    <text evidence="7">The sequence shown here is derived from an EMBL/GenBank/DDBJ whole genome shotgun (WGS) entry which is preliminary data.</text>
</comment>
<comment type="similarity">
    <text evidence="1 6">Belongs to the methyltransferase superfamily. PrmA family.</text>
</comment>
<dbReference type="NCBIfam" id="TIGR00406">
    <property type="entry name" value="prmA"/>
    <property type="match status" value="1"/>
</dbReference>
<comment type="function">
    <text evidence="6">Methylates ribosomal protein L11.</text>
</comment>